<organism evidence="2 3">
    <name type="scientific">Desulfocapsa sulfexigens (strain DSM 10523 / SB164P1)</name>
    <dbReference type="NCBI Taxonomy" id="1167006"/>
    <lineage>
        <taxon>Bacteria</taxon>
        <taxon>Pseudomonadati</taxon>
        <taxon>Thermodesulfobacteriota</taxon>
        <taxon>Desulfobulbia</taxon>
        <taxon>Desulfobulbales</taxon>
        <taxon>Desulfocapsaceae</taxon>
        <taxon>Desulfocapsa</taxon>
    </lineage>
</organism>
<accession>M1P7F1</accession>
<dbReference type="InterPro" id="IPR020845">
    <property type="entry name" value="AMP-binding_CS"/>
</dbReference>
<dbReference type="eggNOG" id="COG0204">
    <property type="taxonomic scope" value="Bacteria"/>
</dbReference>
<keyword evidence="3" id="KW-1185">Reference proteome</keyword>
<gene>
    <name evidence="2" type="ordered locus">UWK_01050</name>
</gene>
<dbReference type="STRING" id="1167006.UWK_01050"/>
<dbReference type="PROSITE" id="PS00455">
    <property type="entry name" value="AMP_BINDING"/>
    <property type="match status" value="1"/>
</dbReference>
<dbReference type="SUPFAM" id="SSF47336">
    <property type="entry name" value="ACP-like"/>
    <property type="match status" value="1"/>
</dbReference>
<dbReference type="CDD" id="cd07989">
    <property type="entry name" value="LPLAT_AGPAT-like"/>
    <property type="match status" value="1"/>
</dbReference>
<dbReference type="Pfam" id="PF00501">
    <property type="entry name" value="AMP-binding"/>
    <property type="match status" value="1"/>
</dbReference>
<evidence type="ECO:0000313" key="3">
    <source>
        <dbReference type="Proteomes" id="UP000011721"/>
    </source>
</evidence>
<name>M1P7F1_DESSD</name>
<dbReference type="InterPro" id="IPR000873">
    <property type="entry name" value="AMP-dep_synth/lig_dom"/>
</dbReference>
<dbReference type="SMART" id="SM00563">
    <property type="entry name" value="PlsC"/>
    <property type="match status" value="1"/>
</dbReference>
<dbReference type="Proteomes" id="UP000011721">
    <property type="component" value="Chromosome"/>
</dbReference>
<reference evidence="3" key="1">
    <citation type="journal article" date="2013" name="Stand. Genomic Sci.">
        <title>Complete genome sequence of Desulfocapsa sulfexigens, a marine deltaproteobacterium specialized in disproportionating inorganic sulfur compounds.</title>
        <authorList>
            <person name="Finster K.W."/>
            <person name="Kjeldsen K.U."/>
            <person name="Kube M."/>
            <person name="Reinhardt R."/>
            <person name="Mussmann M."/>
            <person name="Amann R."/>
            <person name="Schreiber L."/>
        </authorList>
    </citation>
    <scope>NUCLEOTIDE SEQUENCE [LARGE SCALE GENOMIC DNA]</scope>
    <source>
        <strain evidence="3">DSM 10523 / SB164P1</strain>
    </source>
</reference>
<dbReference type="SUPFAM" id="SSF69593">
    <property type="entry name" value="Glycerol-3-phosphate (1)-acyltransferase"/>
    <property type="match status" value="1"/>
</dbReference>
<dbReference type="PROSITE" id="PS50075">
    <property type="entry name" value="CARRIER"/>
    <property type="match status" value="1"/>
</dbReference>
<dbReference type="Gene3D" id="1.10.1200.10">
    <property type="entry name" value="ACP-like"/>
    <property type="match status" value="1"/>
</dbReference>
<dbReference type="InterPro" id="IPR002123">
    <property type="entry name" value="Plipid/glycerol_acylTrfase"/>
</dbReference>
<dbReference type="PATRIC" id="fig|1167006.5.peg.1175"/>
<dbReference type="InterPro" id="IPR042099">
    <property type="entry name" value="ANL_N_sf"/>
</dbReference>
<feature type="domain" description="Carrier" evidence="1">
    <location>
        <begin position="523"/>
        <end position="598"/>
    </location>
</feature>
<dbReference type="KEGG" id="dsf:UWK_01050"/>
<dbReference type="Pfam" id="PF01553">
    <property type="entry name" value="Acyltransferase"/>
    <property type="match status" value="1"/>
</dbReference>
<proteinExistence type="predicted"/>
<dbReference type="GO" id="GO:0016746">
    <property type="term" value="F:acyltransferase activity"/>
    <property type="evidence" value="ECO:0007669"/>
    <property type="project" value="InterPro"/>
</dbReference>
<evidence type="ECO:0000313" key="2">
    <source>
        <dbReference type="EMBL" id="AGF77622.1"/>
    </source>
</evidence>
<dbReference type="RefSeq" id="WP_015403318.1">
    <property type="nucleotide sequence ID" value="NC_020304.1"/>
</dbReference>
<protein>
    <submittedName>
        <fullName evidence="2">AMP-forming long-chain acyl-CoA synthetase</fullName>
    </submittedName>
</protein>
<dbReference type="Gene3D" id="3.40.50.12780">
    <property type="entry name" value="N-terminal domain of ligase-like"/>
    <property type="match status" value="1"/>
</dbReference>
<dbReference type="Pfam" id="PF23562">
    <property type="entry name" value="AMP-binding_C_3"/>
    <property type="match status" value="1"/>
</dbReference>
<dbReference type="Pfam" id="PF00550">
    <property type="entry name" value="PP-binding"/>
    <property type="match status" value="1"/>
</dbReference>
<dbReference type="OrthoDB" id="9803968at2"/>
<dbReference type="AlphaFoldDB" id="M1P7F1"/>
<dbReference type="GO" id="GO:0004467">
    <property type="term" value="F:long-chain fatty acid-CoA ligase activity"/>
    <property type="evidence" value="ECO:0007669"/>
    <property type="project" value="TreeGrafter"/>
</dbReference>
<dbReference type="GO" id="GO:0016020">
    <property type="term" value="C:membrane"/>
    <property type="evidence" value="ECO:0007669"/>
    <property type="project" value="TreeGrafter"/>
</dbReference>
<dbReference type="eggNOG" id="COG1022">
    <property type="taxonomic scope" value="Bacteria"/>
</dbReference>
<dbReference type="InterPro" id="IPR009081">
    <property type="entry name" value="PP-bd_ACP"/>
</dbReference>
<dbReference type="PANTHER" id="PTHR43272:SF52">
    <property type="entry name" value="AMP-DEPENDENT SYNTHETASE_LIGASE DOMAIN-CONTAINING PROTEIN"/>
    <property type="match status" value="1"/>
</dbReference>
<evidence type="ECO:0000259" key="1">
    <source>
        <dbReference type="PROSITE" id="PS50075"/>
    </source>
</evidence>
<dbReference type="SUPFAM" id="SSF56801">
    <property type="entry name" value="Acetyl-CoA synthetase-like"/>
    <property type="match status" value="1"/>
</dbReference>
<dbReference type="EMBL" id="CP003985">
    <property type="protein sequence ID" value="AGF77622.1"/>
    <property type="molecule type" value="Genomic_DNA"/>
</dbReference>
<dbReference type="PANTHER" id="PTHR43272">
    <property type="entry name" value="LONG-CHAIN-FATTY-ACID--COA LIGASE"/>
    <property type="match status" value="1"/>
</dbReference>
<dbReference type="HOGENOM" id="CLU_000022_45_1_7"/>
<sequence length="821" mass="92764">MFLKNYNKTALKWKDQKIRYADLLREAVYFAKLFPDTAERVLIFSENRPEWIYSFLGSWKNNCTVIPVDYLSTVEEVIYIVNDCLPDVVFCSREREKLFRSVIESIDHTPLLLVYEDVGTAGNTSEEVVEGIDFAKKSLNDTALIIYTSGTTGDPKGVMLSYENVMANVEAVSIGVPIYSIDERVMLLLPLHHIFPLLGSMVAPLSVGATIAMSPSLQPQDIISTLQNNQVTIIIGVPRLYKTICKGVMDKINQKKIARLLFFIAEKAGSQGFSRMIFKAVHQKFGGKLKYLVCGGAALDPDVGSNFMTLGFEILEGFGMTEAAPMISFTRPGQVTIGSAGTAMSCTSIEIRDGEIVASGKNIMQGYLNRPEETAEVLKDGWLYTGDLGHLDEKGRLFITGRRKEIIVLASGKNINPVLVEQKLESLTDCINEVGVFVKDDILQAVIQPDFQKVRAREITELDDFFRWKIIDAYNKTVSPSKRILKFTLIDEELPKTRLSKLRRFQLPDLVGKRAARKSDARQPDFEEYLIIKGFIEEQSKREIFPDDHLEIDIAMDSLDQVSLLAFLKSTFGVELSEEKLMAHQTVRRLSEFIQEKKEKISVELVNWKDILKEKVDLTLPRTWITANVFRTCSKLFFKGYFRFKGEGQENIPDTPCIIAPNHQSFYDGLFVASLLKQNFFKNTYFYAKRKHVNNPLIRFLADRNNVIVVDLNSGLKESIQKLAEVLKKGKNIMIFPEGTRSMDGTLGDFKKLFAILSMELNVPVVPVTINGAYQALPVGTLFPRPLRQVSVRFQQPVFPEGHTYDSLTETVYQQVRGGLS</sequence>
<dbReference type="InterPro" id="IPR036736">
    <property type="entry name" value="ACP-like_sf"/>
</dbReference>